<dbReference type="PRINTS" id="PR00038">
    <property type="entry name" value="HTHLUXR"/>
</dbReference>
<dbReference type="InterPro" id="IPR011006">
    <property type="entry name" value="CheY-like_superfamily"/>
</dbReference>
<dbReference type="CDD" id="cd17535">
    <property type="entry name" value="REC_NarL-like"/>
    <property type="match status" value="1"/>
</dbReference>
<protein>
    <submittedName>
        <fullName evidence="6">DNA-binding response regulator</fullName>
    </submittedName>
</protein>
<dbReference type="PROSITE" id="PS00622">
    <property type="entry name" value="HTH_LUXR_1"/>
    <property type="match status" value="1"/>
</dbReference>
<gene>
    <name evidence="6" type="ORF">EHT87_18755</name>
</gene>
<dbReference type="GO" id="GO:0003677">
    <property type="term" value="F:DNA binding"/>
    <property type="evidence" value="ECO:0007669"/>
    <property type="project" value="UniProtKB-KW"/>
</dbReference>
<evidence type="ECO:0000256" key="3">
    <source>
        <dbReference type="PROSITE-ProRule" id="PRU00169"/>
    </source>
</evidence>
<dbReference type="EMBL" id="RQJP01000004">
    <property type="protein sequence ID" value="RRB12248.1"/>
    <property type="molecule type" value="Genomic_DNA"/>
</dbReference>
<comment type="caution">
    <text evidence="6">The sequence shown here is derived from an EMBL/GenBank/DDBJ whole genome shotgun (WGS) entry which is preliminary data.</text>
</comment>
<dbReference type="PROSITE" id="PS50043">
    <property type="entry name" value="HTH_LUXR_2"/>
    <property type="match status" value="1"/>
</dbReference>
<dbReference type="RefSeq" id="WP_124908203.1">
    <property type="nucleotide sequence ID" value="NZ_RQJP01000004.1"/>
</dbReference>
<feature type="modified residue" description="4-aspartylphosphate" evidence="3">
    <location>
        <position position="54"/>
    </location>
</feature>
<evidence type="ECO:0000256" key="1">
    <source>
        <dbReference type="ARBA" id="ARBA00022553"/>
    </source>
</evidence>
<dbReference type="Gene3D" id="3.40.50.2300">
    <property type="match status" value="1"/>
</dbReference>
<evidence type="ECO:0000256" key="2">
    <source>
        <dbReference type="ARBA" id="ARBA00023125"/>
    </source>
</evidence>
<evidence type="ECO:0000259" key="4">
    <source>
        <dbReference type="PROSITE" id="PS50043"/>
    </source>
</evidence>
<accession>A0A3P1CGD5</accession>
<feature type="domain" description="HTH luxR-type" evidence="4">
    <location>
        <begin position="146"/>
        <end position="213"/>
    </location>
</feature>
<feature type="domain" description="Response regulatory" evidence="5">
    <location>
        <begin position="3"/>
        <end position="124"/>
    </location>
</feature>
<sequence>MIRVSIFDDNNSLRETLAMIFDATDDLISTGLYANALDVVQAVQRDSPDVILMDIDMPGRTGIEAVQLLREQRTASGLALPKILMLTVFEDVERIFAAISAGAVGYLLKKTPADKIIDAIREVMNGGAAMTPSIALKVLEAFRPQPKSPPVTYQLTDKENEVLYRLVEGDSYKLIAFHCGISMGTVRTHIVNIYEKLHVNSKSEAVAKALKTGLFRN</sequence>
<name>A0A3P1CGD5_9BACT</name>
<dbReference type="PANTHER" id="PTHR43214">
    <property type="entry name" value="TWO-COMPONENT RESPONSE REGULATOR"/>
    <property type="match status" value="1"/>
</dbReference>
<dbReference type="OrthoDB" id="9797341at2"/>
<dbReference type="SMART" id="SM00448">
    <property type="entry name" value="REC"/>
    <property type="match status" value="1"/>
</dbReference>
<dbReference type="SUPFAM" id="SSF46894">
    <property type="entry name" value="C-terminal effector domain of the bipartite response regulators"/>
    <property type="match status" value="1"/>
</dbReference>
<dbReference type="SUPFAM" id="SSF52172">
    <property type="entry name" value="CheY-like"/>
    <property type="match status" value="1"/>
</dbReference>
<evidence type="ECO:0000313" key="7">
    <source>
        <dbReference type="Proteomes" id="UP000274271"/>
    </source>
</evidence>
<keyword evidence="7" id="KW-1185">Reference proteome</keyword>
<dbReference type="Pfam" id="PF00072">
    <property type="entry name" value="Response_reg"/>
    <property type="match status" value="1"/>
</dbReference>
<dbReference type="InterPro" id="IPR016032">
    <property type="entry name" value="Sig_transdc_resp-reg_C-effctor"/>
</dbReference>
<proteinExistence type="predicted"/>
<keyword evidence="2 6" id="KW-0238">DNA-binding</keyword>
<dbReference type="SMART" id="SM00421">
    <property type="entry name" value="HTH_LUXR"/>
    <property type="match status" value="1"/>
</dbReference>
<dbReference type="PROSITE" id="PS50110">
    <property type="entry name" value="RESPONSE_REGULATORY"/>
    <property type="match status" value="1"/>
</dbReference>
<dbReference type="InterPro" id="IPR001789">
    <property type="entry name" value="Sig_transdc_resp-reg_receiver"/>
</dbReference>
<dbReference type="AlphaFoldDB" id="A0A3P1CGD5"/>
<dbReference type="Pfam" id="PF00196">
    <property type="entry name" value="GerE"/>
    <property type="match status" value="1"/>
</dbReference>
<evidence type="ECO:0000313" key="6">
    <source>
        <dbReference type="EMBL" id="RRB12248.1"/>
    </source>
</evidence>
<dbReference type="InterPro" id="IPR058245">
    <property type="entry name" value="NreC/VraR/RcsB-like_REC"/>
</dbReference>
<dbReference type="CDD" id="cd06170">
    <property type="entry name" value="LuxR_C_like"/>
    <property type="match status" value="1"/>
</dbReference>
<dbReference type="Proteomes" id="UP000274271">
    <property type="component" value="Unassembled WGS sequence"/>
</dbReference>
<evidence type="ECO:0000259" key="5">
    <source>
        <dbReference type="PROSITE" id="PS50110"/>
    </source>
</evidence>
<dbReference type="GO" id="GO:0000160">
    <property type="term" value="P:phosphorelay signal transduction system"/>
    <property type="evidence" value="ECO:0007669"/>
    <property type="project" value="InterPro"/>
</dbReference>
<keyword evidence="1 3" id="KW-0597">Phosphoprotein</keyword>
<dbReference type="GO" id="GO:0006355">
    <property type="term" value="P:regulation of DNA-templated transcription"/>
    <property type="evidence" value="ECO:0007669"/>
    <property type="project" value="InterPro"/>
</dbReference>
<dbReference type="InterPro" id="IPR000792">
    <property type="entry name" value="Tscrpt_reg_LuxR_C"/>
</dbReference>
<reference evidence="6 7" key="1">
    <citation type="submission" date="2018-11" db="EMBL/GenBank/DDBJ databases">
        <authorList>
            <person name="Zhou Z."/>
            <person name="Wang G."/>
        </authorList>
    </citation>
    <scope>NUCLEOTIDE SEQUENCE [LARGE SCALE GENOMIC DNA]</scope>
    <source>
        <strain evidence="6 7">KCTC42998</strain>
    </source>
</reference>
<organism evidence="6 7">
    <name type="scientific">Larkinella knui</name>
    <dbReference type="NCBI Taxonomy" id="2025310"/>
    <lineage>
        <taxon>Bacteria</taxon>
        <taxon>Pseudomonadati</taxon>
        <taxon>Bacteroidota</taxon>
        <taxon>Cytophagia</taxon>
        <taxon>Cytophagales</taxon>
        <taxon>Spirosomataceae</taxon>
        <taxon>Larkinella</taxon>
    </lineage>
</organism>
<dbReference type="InterPro" id="IPR039420">
    <property type="entry name" value="WalR-like"/>
</dbReference>